<gene>
    <name evidence="2" type="ORF">MANY_47520</name>
</gene>
<dbReference type="KEGG" id="many:MANY_47520"/>
<protein>
    <submittedName>
        <fullName evidence="2">Uncharacterized protein</fullName>
    </submittedName>
</protein>
<dbReference type="RefSeq" id="WP_407664578.1">
    <property type="nucleotide sequence ID" value="NZ_AP022620.1"/>
</dbReference>
<evidence type="ECO:0000313" key="3">
    <source>
        <dbReference type="Proteomes" id="UP000467249"/>
    </source>
</evidence>
<keyword evidence="1" id="KW-1133">Transmembrane helix</keyword>
<evidence type="ECO:0000256" key="1">
    <source>
        <dbReference type="SAM" id="Phobius"/>
    </source>
</evidence>
<keyword evidence="1" id="KW-0472">Membrane</keyword>
<dbReference type="AlphaFoldDB" id="A0A6N4WF07"/>
<name>A0A6N4WF07_9MYCO</name>
<reference evidence="2 3" key="1">
    <citation type="journal article" date="2019" name="Emerg. Microbes Infect.">
        <title>Comprehensive subspecies identification of 175 nontuberculous mycobacteria species based on 7547 genomic profiles.</title>
        <authorList>
            <person name="Matsumoto Y."/>
            <person name="Kinjo T."/>
            <person name="Motooka D."/>
            <person name="Nabeya D."/>
            <person name="Jung N."/>
            <person name="Uechi K."/>
            <person name="Horii T."/>
            <person name="Iida T."/>
            <person name="Fujita J."/>
            <person name="Nakamura S."/>
        </authorList>
    </citation>
    <scope>NUCLEOTIDE SEQUENCE [LARGE SCALE GENOMIC DNA]</scope>
    <source>
        <strain evidence="2 3">JCM 30275</strain>
    </source>
</reference>
<sequence length="153" mass="16351">MSVWGMLTVISYIAIFCFAAGAFVVVQRLLGRPKTPLSEAVGGSTAVLRKVRKKQPMSADELALAAQIITDRRSPLAFCIPAAIITVGCIYVFGSLEQLHGRDPSLRTFIGLIPMLAGTNLTMQLLRVAALKRRLPAAPTDDAHEPIATAAHG</sequence>
<feature type="transmembrane region" description="Helical" evidence="1">
    <location>
        <begin position="76"/>
        <end position="94"/>
    </location>
</feature>
<keyword evidence="1" id="KW-0812">Transmembrane</keyword>
<organism evidence="2 3">
    <name type="scientific">Mycolicibacterium anyangense</name>
    <dbReference type="NCBI Taxonomy" id="1431246"/>
    <lineage>
        <taxon>Bacteria</taxon>
        <taxon>Bacillati</taxon>
        <taxon>Actinomycetota</taxon>
        <taxon>Actinomycetes</taxon>
        <taxon>Mycobacteriales</taxon>
        <taxon>Mycobacteriaceae</taxon>
        <taxon>Mycolicibacterium</taxon>
    </lineage>
</organism>
<keyword evidence="3" id="KW-1185">Reference proteome</keyword>
<feature type="transmembrane region" description="Helical" evidence="1">
    <location>
        <begin position="6"/>
        <end position="26"/>
    </location>
</feature>
<dbReference type="Proteomes" id="UP000467249">
    <property type="component" value="Chromosome"/>
</dbReference>
<feature type="transmembrane region" description="Helical" evidence="1">
    <location>
        <begin position="106"/>
        <end position="126"/>
    </location>
</feature>
<accession>A0A6N4WF07</accession>
<dbReference type="EMBL" id="AP022620">
    <property type="protein sequence ID" value="BBZ79415.1"/>
    <property type="molecule type" value="Genomic_DNA"/>
</dbReference>
<evidence type="ECO:0000313" key="2">
    <source>
        <dbReference type="EMBL" id="BBZ79415.1"/>
    </source>
</evidence>
<proteinExistence type="predicted"/>